<evidence type="ECO:0000256" key="1">
    <source>
        <dbReference type="SAM" id="Phobius"/>
    </source>
</evidence>
<dbReference type="EMBL" id="RDQH01000335">
    <property type="protein sequence ID" value="RXH89794.1"/>
    <property type="molecule type" value="Genomic_DNA"/>
</dbReference>
<accession>A0A498J6C8</accession>
<dbReference type="PANTHER" id="PTHR24177">
    <property type="entry name" value="CASKIN"/>
    <property type="match status" value="1"/>
</dbReference>
<dbReference type="Proteomes" id="UP000290289">
    <property type="component" value="Chromosome 9"/>
</dbReference>
<organism evidence="3 4">
    <name type="scientific">Malus domestica</name>
    <name type="common">Apple</name>
    <name type="synonym">Pyrus malus</name>
    <dbReference type="NCBI Taxonomy" id="3750"/>
    <lineage>
        <taxon>Eukaryota</taxon>
        <taxon>Viridiplantae</taxon>
        <taxon>Streptophyta</taxon>
        <taxon>Embryophyta</taxon>
        <taxon>Tracheophyta</taxon>
        <taxon>Spermatophyta</taxon>
        <taxon>Magnoliopsida</taxon>
        <taxon>eudicotyledons</taxon>
        <taxon>Gunneridae</taxon>
        <taxon>Pentapetalae</taxon>
        <taxon>rosids</taxon>
        <taxon>fabids</taxon>
        <taxon>Rosales</taxon>
        <taxon>Rosaceae</taxon>
        <taxon>Amygdaloideae</taxon>
        <taxon>Maleae</taxon>
        <taxon>Malus</taxon>
    </lineage>
</organism>
<dbReference type="Pfam" id="PF13962">
    <property type="entry name" value="PGG"/>
    <property type="match status" value="1"/>
</dbReference>
<comment type="caution">
    <text evidence="3">The sequence shown here is derived from an EMBL/GenBank/DDBJ whole genome shotgun (WGS) entry which is preliminary data.</text>
</comment>
<evidence type="ECO:0000313" key="4">
    <source>
        <dbReference type="Proteomes" id="UP000290289"/>
    </source>
</evidence>
<feature type="transmembrane region" description="Helical" evidence="1">
    <location>
        <begin position="332"/>
        <end position="349"/>
    </location>
</feature>
<dbReference type="GO" id="GO:0016020">
    <property type="term" value="C:membrane"/>
    <property type="evidence" value="ECO:0007669"/>
    <property type="project" value="TreeGrafter"/>
</dbReference>
<feature type="transmembrane region" description="Helical" evidence="1">
    <location>
        <begin position="370"/>
        <end position="392"/>
    </location>
</feature>
<keyword evidence="1" id="KW-0472">Membrane</keyword>
<dbReference type="InterPro" id="IPR026961">
    <property type="entry name" value="PGG_dom"/>
</dbReference>
<sequence>MVAKNDKLLTILPYDKKEPLFVEAERQEKGAKMARYLYPLTAKDTIRVTDGAQLNSLGFRHQRFDIAWKLIQRYPQLAVSKDNDGDIPLVTLASNRLAFLSGSRLNLWEKMIYYGIWITPLPLINESDHSDKGSLIFSENNRVYEIKLMHKRVSQFLPLMCNTTKDTHVIELLKAALTRHVEYITHLSEIDESFLSSIKNEKGQSLFQIAAESRHFQVIHADLFPQGQDTYGQVRSDRMRDIVGRRDSYGNNMLHTVASVTPLSKIDHIRGAVLQMQNELRWFKEMESHAYPKDREYLNDDNMTPREVFTDNHKEMGKEAERSMKETSTSCTVVGALIVTIMFAAAFTVPGGNDEKTGLPKFITKKVFRAFIVSDAISLFSSTTSVIMFLGILTSRYSEDDFLKSLPTKMIIGLFTLFLSITNMMIVFSCALYIMLDGKLSVLIPNILLASVPVTSFIWMQFPLLVELFNSTFGRAYLLCFKKLYVLRS</sequence>
<reference evidence="3 4" key="1">
    <citation type="submission" date="2018-10" db="EMBL/GenBank/DDBJ databases">
        <title>A high-quality apple genome assembly.</title>
        <authorList>
            <person name="Hu J."/>
        </authorList>
    </citation>
    <scope>NUCLEOTIDE SEQUENCE [LARGE SCALE GENOMIC DNA]</scope>
    <source>
        <strain evidence="4">cv. HFTH1</strain>
        <tissue evidence="3">Young leaf</tissue>
    </source>
</reference>
<protein>
    <recommendedName>
        <fullName evidence="2">PGG domain-containing protein</fullName>
    </recommendedName>
</protein>
<keyword evidence="1" id="KW-1133">Transmembrane helix</keyword>
<feature type="transmembrane region" description="Helical" evidence="1">
    <location>
        <begin position="443"/>
        <end position="462"/>
    </location>
</feature>
<dbReference type="AlphaFoldDB" id="A0A498J6C8"/>
<feature type="transmembrane region" description="Helical" evidence="1">
    <location>
        <begin position="412"/>
        <end position="436"/>
    </location>
</feature>
<gene>
    <name evidence="3" type="ORF">DVH24_032151</name>
</gene>
<keyword evidence="4" id="KW-1185">Reference proteome</keyword>
<evidence type="ECO:0000259" key="2">
    <source>
        <dbReference type="Pfam" id="PF13962"/>
    </source>
</evidence>
<keyword evidence="1" id="KW-0812">Transmembrane</keyword>
<dbReference type="STRING" id="3750.A0A498J6C8"/>
<name>A0A498J6C8_MALDO</name>
<feature type="domain" description="PGG" evidence="2">
    <location>
        <begin position="323"/>
        <end position="434"/>
    </location>
</feature>
<proteinExistence type="predicted"/>
<evidence type="ECO:0000313" key="3">
    <source>
        <dbReference type="EMBL" id="RXH89794.1"/>
    </source>
</evidence>
<dbReference type="PANTHER" id="PTHR24177:SF329">
    <property type="entry name" value="ANKYRIN REPEAT PROTEIN"/>
    <property type="match status" value="1"/>
</dbReference>